<feature type="domain" description="C3H1-type" evidence="10">
    <location>
        <begin position="283"/>
        <end position="311"/>
    </location>
</feature>
<feature type="zinc finger region" description="C3H1-type" evidence="8">
    <location>
        <begin position="241"/>
        <end position="275"/>
    </location>
</feature>
<dbReference type="Pfam" id="PF25427">
    <property type="entry name" value="zf-CCCH_UNK"/>
    <property type="match status" value="1"/>
</dbReference>
<evidence type="ECO:0000313" key="11">
    <source>
        <dbReference type="EMBL" id="MDE45956.1"/>
    </source>
</evidence>
<protein>
    <submittedName>
        <fullName evidence="11">RING finger protein unkempt</fullName>
    </submittedName>
</protein>
<proteinExistence type="inferred from homology"/>
<dbReference type="InterPro" id="IPR000571">
    <property type="entry name" value="Znf_CCCH"/>
</dbReference>
<evidence type="ECO:0000256" key="4">
    <source>
        <dbReference type="ARBA" id="ARBA00022723"/>
    </source>
</evidence>
<sequence>MALNQNQINGATLSTSPERPLHYTYLKGFRVEQCALFLQHKCTNHKPYTCFDWHFQNQRRRRPVRRRDGTFNYSPDTYCTKYDEPTGMCPDKDDCPFLHKTAGDTERRYHLRYYKTSMCVYETDPRGYCSKNGKHCAFAHGPQDLRNPIFDVRELQTLENGNSSGELSDPSGLLSTSAGSASLDRERNALLEDPRWNDTAYVLANYKTELCTRPPRFCRQGYACPQYHNGKDRRRSPRIFKYRSTPCPNTKQGDEWVDPSKCEQGDQCPFCHSRTEQQFHPEIFKSTKCKDIQDTGYCPRNAFCAFAHNDEEIVATRDIDLENIDMKTSRPMKEMLDTWTNLIL</sequence>
<feature type="domain" description="C3H1-type" evidence="10">
    <location>
        <begin position="73"/>
        <end position="102"/>
    </location>
</feature>
<feature type="domain" description="C3H1-type" evidence="10">
    <location>
        <begin position="241"/>
        <end position="275"/>
    </location>
</feature>
<dbReference type="PANTHER" id="PTHR14493:SF50">
    <property type="entry name" value="RING FINGER PROTEIN UNKEMPT"/>
    <property type="match status" value="1"/>
</dbReference>
<dbReference type="Pfam" id="PF18384">
    <property type="entry name" value="zf_CCCH_5"/>
    <property type="match status" value="1"/>
</dbReference>
<dbReference type="InterPro" id="IPR036855">
    <property type="entry name" value="Znf_CCCH_sf"/>
</dbReference>
<keyword evidence="6 8" id="KW-0863">Zinc-finger</keyword>
<evidence type="ECO:0000256" key="7">
    <source>
        <dbReference type="ARBA" id="ARBA00022833"/>
    </source>
</evidence>
<evidence type="ECO:0000256" key="1">
    <source>
        <dbReference type="ARBA" id="ARBA00004496"/>
    </source>
</evidence>
<feature type="compositionally biased region" description="Low complexity" evidence="9">
    <location>
        <begin position="171"/>
        <end position="180"/>
    </location>
</feature>
<feature type="region of interest" description="Disordered" evidence="9">
    <location>
        <begin position="160"/>
        <end position="180"/>
    </location>
</feature>
<comment type="similarity">
    <text evidence="2">Belongs to the unkempt family.</text>
</comment>
<name>A0A6G1S619_9ACAR</name>
<keyword evidence="3" id="KW-0963">Cytoplasm</keyword>
<dbReference type="InterPro" id="IPR045234">
    <property type="entry name" value="Unkempt-like"/>
</dbReference>
<evidence type="ECO:0000256" key="9">
    <source>
        <dbReference type="SAM" id="MobiDB-lite"/>
    </source>
</evidence>
<dbReference type="Gene3D" id="4.10.1000.10">
    <property type="entry name" value="Zinc finger, CCCH-type"/>
    <property type="match status" value="2"/>
</dbReference>
<feature type="zinc finger region" description="C3H1-type" evidence="8">
    <location>
        <begin position="73"/>
        <end position="102"/>
    </location>
</feature>
<keyword evidence="5" id="KW-0677">Repeat</keyword>
<evidence type="ECO:0000256" key="8">
    <source>
        <dbReference type="PROSITE-ProRule" id="PRU00723"/>
    </source>
</evidence>
<dbReference type="PROSITE" id="PS50103">
    <property type="entry name" value="ZF_C3H1"/>
    <property type="match status" value="4"/>
</dbReference>
<evidence type="ECO:0000256" key="3">
    <source>
        <dbReference type="ARBA" id="ARBA00022490"/>
    </source>
</evidence>
<dbReference type="Pfam" id="PF23035">
    <property type="entry name" value="zf-CCCH_UNK-like_4th"/>
    <property type="match status" value="1"/>
</dbReference>
<dbReference type="InterPro" id="IPR057296">
    <property type="entry name" value="UNK_Znf_5"/>
</dbReference>
<comment type="subcellular location">
    <subcellularLocation>
        <location evidence="1">Cytoplasm</location>
    </subcellularLocation>
</comment>
<evidence type="ECO:0000256" key="5">
    <source>
        <dbReference type="ARBA" id="ARBA00022737"/>
    </source>
</evidence>
<evidence type="ECO:0000256" key="2">
    <source>
        <dbReference type="ARBA" id="ARBA00008808"/>
    </source>
</evidence>
<dbReference type="SMART" id="SM00356">
    <property type="entry name" value="ZnF_C3H1"/>
    <property type="match status" value="5"/>
</dbReference>
<dbReference type="AlphaFoldDB" id="A0A6G1S619"/>
<feature type="zinc finger region" description="C3H1-type" evidence="8">
    <location>
        <begin position="283"/>
        <end position="311"/>
    </location>
</feature>
<dbReference type="Pfam" id="PF00642">
    <property type="entry name" value="zf-CCCH"/>
    <property type="match status" value="1"/>
</dbReference>
<evidence type="ECO:0000256" key="6">
    <source>
        <dbReference type="ARBA" id="ARBA00022771"/>
    </source>
</evidence>
<dbReference type="Pfam" id="PF23261">
    <property type="entry name" value="zf-CCCH_11"/>
    <property type="match status" value="1"/>
</dbReference>
<dbReference type="SUPFAM" id="SSF90229">
    <property type="entry name" value="CCCH zinc finger"/>
    <property type="match status" value="1"/>
</dbReference>
<keyword evidence="4 8" id="KW-0479">Metal-binding</keyword>
<keyword evidence="7 8" id="KW-0862">Zinc</keyword>
<accession>A0A6G1S619</accession>
<feature type="domain" description="C3H1-type" evidence="10">
    <location>
        <begin position="113"/>
        <end position="143"/>
    </location>
</feature>
<evidence type="ECO:0000259" key="10">
    <source>
        <dbReference type="PROSITE" id="PS50103"/>
    </source>
</evidence>
<gene>
    <name evidence="11" type="primary">unk_3</name>
    <name evidence="11" type="ORF">g.7290</name>
</gene>
<dbReference type="PANTHER" id="PTHR14493">
    <property type="entry name" value="UNKEMPT FAMILY MEMBER"/>
    <property type="match status" value="1"/>
</dbReference>
<reference evidence="11" key="1">
    <citation type="submission" date="2018-10" db="EMBL/GenBank/DDBJ databases">
        <title>Transcriptome assembly of Aceria tosichella (Wheat curl mite) Type 2.</title>
        <authorList>
            <person name="Scully E.D."/>
            <person name="Geib S.M."/>
            <person name="Palmer N.A."/>
            <person name="Gupta A.K."/>
            <person name="Sarath G."/>
            <person name="Tatineni S."/>
        </authorList>
    </citation>
    <scope>NUCLEOTIDE SEQUENCE</scope>
    <source>
        <strain evidence="11">LincolnNE</strain>
    </source>
</reference>
<dbReference type="GO" id="GO:0008270">
    <property type="term" value="F:zinc ion binding"/>
    <property type="evidence" value="ECO:0007669"/>
    <property type="project" value="UniProtKB-KW"/>
</dbReference>
<dbReference type="InterPro" id="IPR057295">
    <property type="entry name" value="UNK_Znf_4"/>
</dbReference>
<dbReference type="GO" id="GO:0005737">
    <property type="term" value="C:cytoplasm"/>
    <property type="evidence" value="ECO:0007669"/>
    <property type="project" value="UniProtKB-SubCell"/>
</dbReference>
<dbReference type="EMBL" id="GGYP01001185">
    <property type="protein sequence ID" value="MDE45956.1"/>
    <property type="molecule type" value="Transcribed_RNA"/>
</dbReference>
<organism evidence="11">
    <name type="scientific">Aceria tosichella</name>
    <name type="common">wheat curl mite</name>
    <dbReference type="NCBI Taxonomy" id="561515"/>
    <lineage>
        <taxon>Eukaryota</taxon>
        <taxon>Metazoa</taxon>
        <taxon>Ecdysozoa</taxon>
        <taxon>Arthropoda</taxon>
        <taxon>Chelicerata</taxon>
        <taxon>Arachnida</taxon>
        <taxon>Acari</taxon>
        <taxon>Acariformes</taxon>
        <taxon>Trombidiformes</taxon>
        <taxon>Prostigmata</taxon>
        <taxon>Eupodina</taxon>
        <taxon>Eriophyoidea</taxon>
        <taxon>Eriophyidae</taxon>
        <taxon>Eriophyinae</taxon>
        <taxon>Aceriini</taxon>
        <taxon>Aceria</taxon>
    </lineage>
</organism>
<dbReference type="InterPro" id="IPR040594">
    <property type="entry name" value="UNK_Znf_1"/>
</dbReference>
<feature type="zinc finger region" description="C3H1-type" evidence="8">
    <location>
        <begin position="113"/>
        <end position="143"/>
    </location>
</feature>